<reference evidence="18 19" key="1">
    <citation type="submission" date="2018-12" db="EMBL/GenBank/DDBJ databases">
        <authorList>
            <person name="Tiukova I."/>
            <person name="Dainat J."/>
        </authorList>
    </citation>
    <scope>NUCLEOTIDE SEQUENCE [LARGE SCALE GENOMIC DNA]</scope>
</reference>
<evidence type="ECO:0000256" key="11">
    <source>
        <dbReference type="ARBA" id="ARBA00029693"/>
    </source>
</evidence>
<dbReference type="FunFam" id="2.30.30.40:FF:000128">
    <property type="entry name" value="Peroxisomal membrane protein (Pex13)"/>
    <property type="match status" value="1"/>
</dbReference>
<evidence type="ECO:0000256" key="8">
    <source>
        <dbReference type="ARBA" id="ARBA00023010"/>
    </source>
</evidence>
<dbReference type="EMBL" id="CAACVR010000045">
    <property type="protein sequence ID" value="VEU23520.1"/>
    <property type="molecule type" value="Genomic_DNA"/>
</dbReference>
<dbReference type="GO" id="GO:0016560">
    <property type="term" value="P:protein import into peroxisome matrix, docking"/>
    <property type="evidence" value="ECO:0007669"/>
    <property type="project" value="InterPro"/>
</dbReference>
<evidence type="ECO:0000256" key="5">
    <source>
        <dbReference type="ARBA" id="ARBA00022692"/>
    </source>
</evidence>
<evidence type="ECO:0000256" key="13">
    <source>
        <dbReference type="ARBA" id="ARBA00065871"/>
    </source>
</evidence>
<evidence type="ECO:0000256" key="15">
    <source>
        <dbReference type="SAM" id="MobiDB-lite"/>
    </source>
</evidence>
<evidence type="ECO:0000259" key="17">
    <source>
        <dbReference type="PROSITE" id="PS50002"/>
    </source>
</evidence>
<keyword evidence="3 14" id="KW-0728">SH3 domain</keyword>
<evidence type="ECO:0000256" key="16">
    <source>
        <dbReference type="SAM" id="Phobius"/>
    </source>
</evidence>
<organism evidence="18 19">
    <name type="scientific">Brettanomyces naardenensis</name>
    <name type="common">Yeast</name>
    <dbReference type="NCBI Taxonomy" id="13370"/>
    <lineage>
        <taxon>Eukaryota</taxon>
        <taxon>Fungi</taxon>
        <taxon>Dikarya</taxon>
        <taxon>Ascomycota</taxon>
        <taxon>Saccharomycotina</taxon>
        <taxon>Pichiomycetes</taxon>
        <taxon>Pichiales</taxon>
        <taxon>Pichiaceae</taxon>
        <taxon>Brettanomyces</taxon>
    </lineage>
</organism>
<dbReference type="InterPro" id="IPR007223">
    <property type="entry name" value="Peroxin-13_N"/>
</dbReference>
<dbReference type="SMART" id="SM00326">
    <property type="entry name" value="SH3"/>
    <property type="match status" value="1"/>
</dbReference>
<dbReference type="Pfam" id="PF07653">
    <property type="entry name" value="SH3_2"/>
    <property type="match status" value="1"/>
</dbReference>
<keyword evidence="9 16" id="KW-0472">Membrane</keyword>
<dbReference type="InterPro" id="IPR035463">
    <property type="entry name" value="Pex13"/>
</dbReference>
<dbReference type="PANTHER" id="PTHR19332:SF1">
    <property type="entry name" value="PEROXISOMAL MEMBRANE PROTEIN PEX13"/>
    <property type="match status" value="1"/>
</dbReference>
<dbReference type="PROSITE" id="PS50002">
    <property type="entry name" value="SH3"/>
    <property type="match status" value="1"/>
</dbReference>
<evidence type="ECO:0000313" key="19">
    <source>
        <dbReference type="Proteomes" id="UP000290900"/>
    </source>
</evidence>
<feature type="transmembrane region" description="Helical" evidence="16">
    <location>
        <begin position="284"/>
        <end position="303"/>
    </location>
</feature>
<keyword evidence="19" id="KW-1185">Reference proteome</keyword>
<feature type="compositionally biased region" description="Polar residues" evidence="15">
    <location>
        <begin position="29"/>
        <end position="49"/>
    </location>
</feature>
<keyword evidence="4" id="KW-0813">Transport</keyword>
<dbReference type="InParanoid" id="A0A448YRI9"/>
<evidence type="ECO:0000256" key="9">
    <source>
        <dbReference type="ARBA" id="ARBA00023136"/>
    </source>
</evidence>
<gene>
    <name evidence="18" type="ORF">BRENAR_LOCUS4250</name>
</gene>
<keyword evidence="7 16" id="KW-1133">Transmembrane helix</keyword>
<dbReference type="AlphaFoldDB" id="A0A448YRI9"/>
<proteinExistence type="inferred from homology"/>
<evidence type="ECO:0000256" key="3">
    <source>
        <dbReference type="ARBA" id="ARBA00022443"/>
    </source>
</evidence>
<dbReference type="GO" id="GO:0005778">
    <property type="term" value="C:peroxisomal membrane"/>
    <property type="evidence" value="ECO:0007669"/>
    <property type="project" value="UniProtKB-SubCell"/>
</dbReference>
<feature type="region of interest" description="Disordered" evidence="15">
    <location>
        <begin position="260"/>
        <end position="281"/>
    </location>
</feature>
<comment type="subcellular location">
    <subcellularLocation>
        <location evidence="1">Peroxisome membrane</location>
        <topology evidence="1">Single-pass membrane protein</topology>
    </subcellularLocation>
</comment>
<keyword evidence="5 16" id="KW-0812">Transmembrane</keyword>
<feature type="compositionally biased region" description="Low complexity" evidence="15">
    <location>
        <begin position="62"/>
        <end position="80"/>
    </location>
</feature>
<evidence type="ECO:0000256" key="4">
    <source>
        <dbReference type="ARBA" id="ARBA00022448"/>
    </source>
</evidence>
<keyword evidence="6" id="KW-0653">Protein transport</keyword>
<dbReference type="Proteomes" id="UP000290900">
    <property type="component" value="Unassembled WGS sequence"/>
</dbReference>
<protein>
    <recommendedName>
        <fullName evidence="12">Peroxisomal membrane protein PEX13</fullName>
    </recommendedName>
    <alternativeName>
        <fullName evidence="11">Peroxin-13</fullName>
    </alternativeName>
</protein>
<evidence type="ECO:0000256" key="6">
    <source>
        <dbReference type="ARBA" id="ARBA00022927"/>
    </source>
</evidence>
<evidence type="ECO:0000256" key="10">
    <source>
        <dbReference type="ARBA" id="ARBA00023140"/>
    </source>
</evidence>
<comment type="similarity">
    <text evidence="2">Belongs to the peroxin-13 family.</text>
</comment>
<dbReference type="STRING" id="13370.A0A448YRI9"/>
<dbReference type="PRINTS" id="PR00452">
    <property type="entry name" value="SH3DOMAIN"/>
</dbReference>
<dbReference type="Gene3D" id="2.30.30.40">
    <property type="entry name" value="SH3 Domains"/>
    <property type="match status" value="1"/>
</dbReference>
<dbReference type="PANTHER" id="PTHR19332">
    <property type="entry name" value="PEROXISOMAL MEMBRANE PROTEIN PEX13"/>
    <property type="match status" value="1"/>
</dbReference>
<name>A0A448YRI9_BRENA</name>
<keyword evidence="10" id="KW-0576">Peroxisome</keyword>
<dbReference type="OrthoDB" id="10037838at2759"/>
<evidence type="ECO:0000256" key="14">
    <source>
        <dbReference type="PROSITE-ProRule" id="PRU00192"/>
    </source>
</evidence>
<evidence type="ECO:0000256" key="12">
    <source>
        <dbReference type="ARBA" id="ARBA00034535"/>
    </source>
</evidence>
<dbReference type="CDD" id="cd11771">
    <property type="entry name" value="SH3_Pex13p_fungal"/>
    <property type="match status" value="1"/>
</dbReference>
<dbReference type="Pfam" id="PF04088">
    <property type="entry name" value="Peroxin-13_N"/>
    <property type="match status" value="1"/>
</dbReference>
<keyword evidence="8" id="KW-0811">Translocation</keyword>
<dbReference type="InterPro" id="IPR001452">
    <property type="entry name" value="SH3_domain"/>
</dbReference>
<evidence type="ECO:0000313" key="18">
    <source>
        <dbReference type="EMBL" id="VEU23520.1"/>
    </source>
</evidence>
<feature type="domain" description="SH3" evidence="17">
    <location>
        <begin position="351"/>
        <end position="417"/>
    </location>
</feature>
<accession>A0A448YRI9</accession>
<feature type="compositionally biased region" description="Low complexity" evidence="15">
    <location>
        <begin position="12"/>
        <end position="28"/>
    </location>
</feature>
<sequence length="450" mass="47653">MSQARPKPWEVSSGTSGASVGLSAAGSAQTQQVAATTSGAGSLVGTSDSAPALPAKPEGLGNSATPNSDNNINNNGAIPNTYGTNDSTGYGSSMYGNSPYGSSLYGSGMYGSGMGIGSGMYGSGMYGSGMYGSGMYGSGMYGSGMGMYGSGNMGGLLSGNNFAGSLAQGTEATFQLIESFIGAVAGFSQMLESTYYATHNSFFTMMSMADQFSHLKDALGSVLGIYAVMGWVKKLLGKLRGKKTSGFSVDDFRNYQKRIQQGTSGSSDASSYKSPNDKNNSSRVSLKPLLFFLAAVFGMPYLLKKLVAIVAKQQQQRFIHQQQQNQKQGTLYSQARAGNLIGGPVEVPDPKKLEFARTMYNFNPENEDSELALQKGDLIAILSKVGPNGETSNWWRCRSRDGRIGFVPYNYLQVIKRAKNNEKIVSIEQATNEGEPVKTTSGKKISLNSV</sequence>
<comment type="subunit">
    <text evidence="13">Interacts (via SH3 domain) with PEX14 (via SH3-binding motif); forming the PEX13-PEX14 docking complex.</text>
</comment>
<dbReference type="FunCoup" id="A0A448YRI9">
    <property type="interactions" value="180"/>
</dbReference>
<dbReference type="InterPro" id="IPR036028">
    <property type="entry name" value="SH3-like_dom_sf"/>
</dbReference>
<feature type="region of interest" description="Disordered" evidence="15">
    <location>
        <begin position="1"/>
        <end position="80"/>
    </location>
</feature>
<dbReference type="SUPFAM" id="SSF50044">
    <property type="entry name" value="SH3-domain"/>
    <property type="match status" value="1"/>
</dbReference>
<evidence type="ECO:0000256" key="1">
    <source>
        <dbReference type="ARBA" id="ARBA00004549"/>
    </source>
</evidence>
<evidence type="ECO:0000256" key="7">
    <source>
        <dbReference type="ARBA" id="ARBA00022989"/>
    </source>
</evidence>
<dbReference type="GO" id="GO:1990429">
    <property type="term" value="C:peroxisomal importomer complex"/>
    <property type="evidence" value="ECO:0007669"/>
    <property type="project" value="TreeGrafter"/>
</dbReference>
<evidence type="ECO:0000256" key="2">
    <source>
        <dbReference type="ARBA" id="ARBA00006033"/>
    </source>
</evidence>